<accession>A0A9D9EP23</accession>
<dbReference type="EMBL" id="JADIMS010000152">
    <property type="protein sequence ID" value="MBO8451048.1"/>
    <property type="molecule type" value="Genomic_DNA"/>
</dbReference>
<name>A0A9D9EP23_9SPIR</name>
<reference evidence="1" key="2">
    <citation type="journal article" date="2021" name="PeerJ">
        <title>Extensive microbial diversity within the chicken gut microbiome revealed by metagenomics and culture.</title>
        <authorList>
            <person name="Gilroy R."/>
            <person name="Ravi A."/>
            <person name="Getino M."/>
            <person name="Pursley I."/>
            <person name="Horton D.L."/>
            <person name="Alikhan N.F."/>
            <person name="Baker D."/>
            <person name="Gharbi K."/>
            <person name="Hall N."/>
            <person name="Watson M."/>
            <person name="Adriaenssens E.M."/>
            <person name="Foster-Nyarko E."/>
            <person name="Jarju S."/>
            <person name="Secka A."/>
            <person name="Antonio M."/>
            <person name="Oren A."/>
            <person name="Chaudhuri R.R."/>
            <person name="La Ragione R."/>
            <person name="Hildebrand F."/>
            <person name="Pallen M.J."/>
        </authorList>
    </citation>
    <scope>NUCLEOTIDE SEQUENCE</scope>
    <source>
        <strain evidence="1">B3-4054</strain>
    </source>
</reference>
<dbReference type="AlphaFoldDB" id="A0A9D9EP23"/>
<dbReference type="Pfam" id="PF17239">
    <property type="entry name" value="DUF5312"/>
    <property type="match status" value="1"/>
</dbReference>
<dbReference type="InterPro" id="IPR035196">
    <property type="entry name" value="DUF5312"/>
</dbReference>
<gene>
    <name evidence="1" type="ORF">IAA96_08095</name>
</gene>
<proteinExistence type="predicted"/>
<sequence length="509" mass="57700">MQKKEGFFQKALGFLFSSSDPEAVKRRTLRNIAKEINRQKFKWYKPSSGEALPQMGKFFYDIYSTVGSAQGILSNANSSAVLKMIVIEESLTDNQRALKEGLSEEKLKERAQKENTNKLEALVAKELDAFQRDFPTERVKQIDHLYSQIEAFSNFVLFDYYFMLKKFDAGLPERNFSYTPHCDAINGEYVVDDLQDFAAVAYGLPLNADWKTVFAIIKNYKGVEPAAANRWNKLIRILGEVRKSNILPLIIRHIAKNPAVQVKPVTVNARIVDGYIAKLRTQTESCLKKIVQDTKTSKSAELLRLLFGGDPPDSLQNYTAEAGDIFRRKNFAGFTRATELNYLNTFLSGCVKKDITEITDLCLVRGKWAAQEDSVSFSNSYHALTEAAGQIKTFDESISEDAPLGTKLKSLLMRQEHDREARSQLNTNLKDVNNAALTMLTEATQNLITVGKNLKIVLEDYEKQPHTLIINWKELENVAEKNIRDMMIAGYKKIYAFVMLMQLYLKGGA</sequence>
<organism evidence="1 2">
    <name type="scientific">Candidatus Avitreponema avistercoris</name>
    <dbReference type="NCBI Taxonomy" id="2840705"/>
    <lineage>
        <taxon>Bacteria</taxon>
        <taxon>Pseudomonadati</taxon>
        <taxon>Spirochaetota</taxon>
        <taxon>Spirochaetia</taxon>
        <taxon>Spirochaetales</taxon>
        <taxon>Candidatus Avitreponema</taxon>
    </lineage>
</organism>
<evidence type="ECO:0000313" key="1">
    <source>
        <dbReference type="EMBL" id="MBO8451048.1"/>
    </source>
</evidence>
<evidence type="ECO:0000313" key="2">
    <source>
        <dbReference type="Proteomes" id="UP000823616"/>
    </source>
</evidence>
<protein>
    <submittedName>
        <fullName evidence="1">Uncharacterized protein</fullName>
    </submittedName>
</protein>
<dbReference type="Proteomes" id="UP000823616">
    <property type="component" value="Unassembled WGS sequence"/>
</dbReference>
<reference evidence="1" key="1">
    <citation type="submission" date="2020-10" db="EMBL/GenBank/DDBJ databases">
        <authorList>
            <person name="Gilroy R."/>
        </authorList>
    </citation>
    <scope>NUCLEOTIDE SEQUENCE</scope>
    <source>
        <strain evidence="1">B3-4054</strain>
    </source>
</reference>
<comment type="caution">
    <text evidence="1">The sequence shown here is derived from an EMBL/GenBank/DDBJ whole genome shotgun (WGS) entry which is preliminary data.</text>
</comment>